<feature type="region of interest" description="Disordered" evidence="3">
    <location>
        <begin position="209"/>
        <end position="230"/>
    </location>
</feature>
<comment type="subcellular location">
    <subcellularLocation>
        <location evidence="1">Nucleus</location>
    </subcellularLocation>
</comment>
<dbReference type="InterPro" id="IPR004827">
    <property type="entry name" value="bZIP"/>
</dbReference>
<keyword evidence="2" id="KW-0539">Nucleus</keyword>
<evidence type="ECO:0000256" key="2">
    <source>
        <dbReference type="ARBA" id="ARBA00023242"/>
    </source>
</evidence>
<dbReference type="Proteomes" id="UP000215453">
    <property type="component" value="Chromosome 13"/>
</dbReference>
<organism evidence="5 6">
    <name type="scientific">Zymoseptoria tritici ST99CH_1A5</name>
    <dbReference type="NCBI Taxonomy" id="1276529"/>
    <lineage>
        <taxon>Eukaryota</taxon>
        <taxon>Fungi</taxon>
        <taxon>Dikarya</taxon>
        <taxon>Ascomycota</taxon>
        <taxon>Pezizomycotina</taxon>
        <taxon>Dothideomycetes</taxon>
        <taxon>Dothideomycetidae</taxon>
        <taxon>Mycosphaerellales</taxon>
        <taxon>Mycosphaerellaceae</taxon>
        <taxon>Zymoseptoria</taxon>
    </lineage>
</organism>
<dbReference type="CDD" id="cd14688">
    <property type="entry name" value="bZIP_YAP"/>
    <property type="match status" value="1"/>
</dbReference>
<dbReference type="PANTHER" id="PTHR40621:SF8">
    <property type="entry name" value="AP-1-LIKE TRANSCRIPTION FACTOR YAP3"/>
    <property type="match status" value="1"/>
</dbReference>
<evidence type="ECO:0000256" key="3">
    <source>
        <dbReference type="SAM" id="MobiDB-lite"/>
    </source>
</evidence>
<dbReference type="InterPro" id="IPR050936">
    <property type="entry name" value="AP-1-like"/>
</dbReference>
<sequence>MEAFNRYNDFTCSAQYEDQYFSYTHTNLLDQQPGHENAIQSMEYSLEDFSFLPGQFDCIYDGTPNSSLPSTGAHSTASPPSQQQSRTSNGSHDRMHTTNLMRNDSGSRNSDSEERDHLTPAQARRKAQNRAAQRAFRDRKERHVRDLEAKVEHLSTTAATLQSDNERLKLVLQNTQTENRVLRATSGMPSLPSNLHNGQVDRTRIHRSTSDLPFHPHRTPGPTSAARGEQMSQGDFMTAGEAWELLQSHPMYLSGGLDVKEVSKRLKRKARLQGGEPVFLEEDVVGLIEEVGMGSGLA</sequence>
<feature type="compositionally biased region" description="Basic and acidic residues" evidence="3">
    <location>
        <begin position="135"/>
        <end position="144"/>
    </location>
</feature>
<feature type="compositionally biased region" description="Polar residues" evidence="3">
    <location>
        <begin position="97"/>
        <end position="109"/>
    </location>
</feature>
<feature type="domain" description="BZIP" evidence="4">
    <location>
        <begin position="119"/>
        <end position="182"/>
    </location>
</feature>
<accession>A0A1Y6LZH4</accession>
<dbReference type="PROSITE" id="PS00036">
    <property type="entry name" value="BZIP_BASIC"/>
    <property type="match status" value="1"/>
</dbReference>
<dbReference type="GO" id="GO:0000976">
    <property type="term" value="F:transcription cis-regulatory region binding"/>
    <property type="evidence" value="ECO:0007669"/>
    <property type="project" value="InterPro"/>
</dbReference>
<dbReference type="SMART" id="SM00338">
    <property type="entry name" value="BRLZ"/>
    <property type="match status" value="1"/>
</dbReference>
<dbReference type="PANTHER" id="PTHR40621">
    <property type="entry name" value="TRANSCRIPTION FACTOR KAPC-RELATED"/>
    <property type="match status" value="1"/>
</dbReference>
<dbReference type="PROSITE" id="PS50217">
    <property type="entry name" value="BZIP"/>
    <property type="match status" value="1"/>
</dbReference>
<dbReference type="AlphaFoldDB" id="A0A1Y6LZH4"/>
<dbReference type="EMBL" id="LT882688">
    <property type="protein sequence ID" value="SMY29777.1"/>
    <property type="molecule type" value="Genomic_DNA"/>
</dbReference>
<dbReference type="InterPro" id="IPR046347">
    <property type="entry name" value="bZIP_sf"/>
</dbReference>
<dbReference type="Gene3D" id="1.20.5.170">
    <property type="match status" value="1"/>
</dbReference>
<evidence type="ECO:0000313" key="6">
    <source>
        <dbReference type="Proteomes" id="UP000215453"/>
    </source>
</evidence>
<dbReference type="Pfam" id="PF00170">
    <property type="entry name" value="bZIP_1"/>
    <property type="match status" value="1"/>
</dbReference>
<dbReference type="GO" id="GO:0090575">
    <property type="term" value="C:RNA polymerase II transcription regulator complex"/>
    <property type="evidence" value="ECO:0007669"/>
    <property type="project" value="TreeGrafter"/>
</dbReference>
<dbReference type="GO" id="GO:0001228">
    <property type="term" value="F:DNA-binding transcription activator activity, RNA polymerase II-specific"/>
    <property type="evidence" value="ECO:0007669"/>
    <property type="project" value="TreeGrafter"/>
</dbReference>
<dbReference type="SUPFAM" id="SSF57959">
    <property type="entry name" value="Leucine zipper domain"/>
    <property type="match status" value="1"/>
</dbReference>
<protein>
    <recommendedName>
        <fullName evidence="4">BZIP domain-containing protein</fullName>
    </recommendedName>
</protein>
<evidence type="ECO:0000259" key="4">
    <source>
        <dbReference type="PROSITE" id="PS50217"/>
    </source>
</evidence>
<gene>
    <name evidence="5" type="ORF">ZT1A5_G11226</name>
</gene>
<name>A0A1Y6LZH4_ZYMTR</name>
<reference evidence="5 6" key="1">
    <citation type="submission" date="2016-10" db="EMBL/GenBank/DDBJ databases">
        <authorList>
            <person name="Varghese N."/>
        </authorList>
    </citation>
    <scope>NUCLEOTIDE SEQUENCE [LARGE SCALE GENOMIC DNA]</scope>
</reference>
<dbReference type="Gene3D" id="1.10.238.100">
    <property type="entry name" value="YAP1 redox domain. Chain B"/>
    <property type="match status" value="1"/>
</dbReference>
<evidence type="ECO:0000313" key="5">
    <source>
        <dbReference type="EMBL" id="SMY29777.1"/>
    </source>
</evidence>
<feature type="region of interest" description="Disordered" evidence="3">
    <location>
        <begin position="62"/>
        <end position="144"/>
    </location>
</feature>
<proteinExistence type="predicted"/>
<feature type="compositionally biased region" description="Polar residues" evidence="3">
    <location>
        <begin position="63"/>
        <end position="90"/>
    </location>
</feature>
<evidence type="ECO:0000256" key="1">
    <source>
        <dbReference type="ARBA" id="ARBA00004123"/>
    </source>
</evidence>